<feature type="compositionally biased region" description="Acidic residues" evidence="1">
    <location>
        <begin position="128"/>
        <end position="141"/>
    </location>
</feature>
<feature type="domain" description="PH" evidence="2">
    <location>
        <begin position="740"/>
        <end position="832"/>
    </location>
</feature>
<dbReference type="CDD" id="cd00821">
    <property type="entry name" value="PH"/>
    <property type="match status" value="1"/>
</dbReference>
<gene>
    <name evidence="3" type="ORF">PSNMU_V1.4_AUG-EV-PASAV3_0058520</name>
</gene>
<feature type="region of interest" description="Disordered" evidence="1">
    <location>
        <begin position="849"/>
        <end position="899"/>
    </location>
</feature>
<reference evidence="3 4" key="1">
    <citation type="submission" date="2019-01" db="EMBL/GenBank/DDBJ databases">
        <authorList>
            <person name="Ferrante I. M."/>
        </authorList>
    </citation>
    <scope>NUCLEOTIDE SEQUENCE [LARGE SCALE GENOMIC DNA]</scope>
    <source>
        <strain evidence="3 4">B856</strain>
    </source>
</reference>
<dbReference type="PANTHER" id="PTHR14336:SF16">
    <property type="entry name" value="PH DOMAIN-CONTAINING PROTEIN"/>
    <property type="match status" value="1"/>
</dbReference>
<dbReference type="AlphaFoldDB" id="A0A448ZAC1"/>
<evidence type="ECO:0000259" key="2">
    <source>
        <dbReference type="PROSITE" id="PS50003"/>
    </source>
</evidence>
<dbReference type="SUPFAM" id="SSF50729">
    <property type="entry name" value="PH domain-like"/>
    <property type="match status" value="2"/>
</dbReference>
<dbReference type="OrthoDB" id="43122at2759"/>
<dbReference type="InterPro" id="IPR001849">
    <property type="entry name" value="PH_domain"/>
</dbReference>
<protein>
    <recommendedName>
        <fullName evidence="2">PH domain-containing protein</fullName>
    </recommendedName>
</protein>
<evidence type="ECO:0000313" key="3">
    <source>
        <dbReference type="EMBL" id="VEU39017.1"/>
    </source>
</evidence>
<dbReference type="InterPro" id="IPR051707">
    <property type="entry name" value="PI-Interact_SigTrans_Reg"/>
</dbReference>
<dbReference type="Gene3D" id="2.30.29.30">
    <property type="entry name" value="Pleckstrin-homology domain (PH domain)/Phosphotyrosine-binding domain (PTB)"/>
    <property type="match status" value="2"/>
</dbReference>
<keyword evidence="4" id="KW-1185">Reference proteome</keyword>
<name>A0A448ZAC1_9STRA</name>
<dbReference type="SMART" id="SM00233">
    <property type="entry name" value="PH"/>
    <property type="match status" value="2"/>
</dbReference>
<dbReference type="PANTHER" id="PTHR14336">
    <property type="entry name" value="TANDEM PH DOMAIN CONTAINING PROTEIN"/>
    <property type="match status" value="1"/>
</dbReference>
<proteinExistence type="predicted"/>
<accession>A0A448ZAC1</accession>
<feature type="compositionally biased region" description="Acidic residues" evidence="1">
    <location>
        <begin position="314"/>
        <end position="337"/>
    </location>
</feature>
<evidence type="ECO:0000256" key="1">
    <source>
        <dbReference type="SAM" id="MobiDB-lite"/>
    </source>
</evidence>
<evidence type="ECO:0000313" key="4">
    <source>
        <dbReference type="Proteomes" id="UP000291116"/>
    </source>
</evidence>
<feature type="region of interest" description="Disordered" evidence="1">
    <location>
        <begin position="930"/>
        <end position="950"/>
    </location>
</feature>
<feature type="compositionally biased region" description="Low complexity" evidence="1">
    <location>
        <begin position="219"/>
        <end position="232"/>
    </location>
</feature>
<dbReference type="EMBL" id="CAACVS010000200">
    <property type="protein sequence ID" value="VEU39017.1"/>
    <property type="molecule type" value="Genomic_DNA"/>
</dbReference>
<feature type="domain" description="PH" evidence="2">
    <location>
        <begin position="421"/>
        <end position="519"/>
    </location>
</feature>
<dbReference type="Proteomes" id="UP000291116">
    <property type="component" value="Unassembled WGS sequence"/>
</dbReference>
<feature type="compositionally biased region" description="Polar residues" evidence="1">
    <location>
        <begin position="244"/>
        <end position="266"/>
    </location>
</feature>
<sequence>MKNDEEPSSCDGDGGQMMELPEPCANNNEANPDGVCGALSLDIAMPSLKARIECGGLSIDTEPATIPWPELHSSDANAAAMEGSSYPDHSPIIPRKFVKIDNTKTPRAALSAGGKESGENATAMDFEILPDESDEEEDVDVEANPSDENGSGTRNDDENVIGVEEGFQNIMNQIGELAMDENDQSPSNSGSDNEEDVVFPLSLRKNVDADDEVPNPFESSASVAQSSAAPSSSRRRFLFAPKSPKSQQKSIGKFTSSLTNSDTSGNDAAAPSEKEKSKRGQILTTMIRKIGRKDNQKPDPLPDTTPDINLTDSALDEQDSSSDESSFDEDENWSDEESQLFDDDVDEAIDCSNLKSSLPNSFLDLPPDIYDYLDSNLVAMIGNQDVNTFAREHHLFVKGLLQLLAERDLIGVEDDVLETHNITKMGVLRKKDAKIGSRIKYVEVRKGNLTYFEDKKESQIGRTIHLRKRSCTCRVSTNREAGQDFVFELIVDGGRRFLWTAQSEEECLGWVRAINQAMIGDVDDSRDLPLDLTLYRNAVEDYQSVHKSLKEAQTRQEYLVAMNTLFYRQTSSSALRVPMKWIRDTYLEEKSEEEPMNDHERIKYAVRDFWKNLCNNTIVLNGHLVEADGVYSGERVIGALSRCILEFDKVENNTDFDQIFNSLKRSRQESHSITELEAVSYARNILNGALQSTSKGDIKAVVEGLFRNEDVAYAELESSEPLHVYVSYAGDDFSESKPRPTENVGWIETKSKKSKKWKYRYFVISEGVLSYFERAEPRPYRLGGQMVLRDAKITILEGNILSLDVQKQERLLRFMDRGDLIRWKSIIEDKDSKGDVAMEADFENFEETRIDGNDEELLTETPNREEDNTPPSKPKPVVPLPDENATDSKSRRAVRGASAKILKKATLAKNGMKRAKDATEARMKSIRTGAGRFFGGRGNSNPEGKMKRRPTNDMLVSSTRSLYGVTEKREPTVQAVVEMNNVFKVRSKASTSDSNGETLLIVRVKLYQAFLLSGGPHGRLACGDELLLMEFSVGEGAEDIQNYVLFQAPTSL</sequence>
<feature type="region of interest" description="Disordered" evidence="1">
    <location>
        <begin position="1"/>
        <end position="27"/>
    </location>
</feature>
<dbReference type="Pfam" id="PF00169">
    <property type="entry name" value="PH"/>
    <property type="match status" value="1"/>
</dbReference>
<dbReference type="InterPro" id="IPR011993">
    <property type="entry name" value="PH-like_dom_sf"/>
</dbReference>
<dbReference type="PROSITE" id="PS50003">
    <property type="entry name" value="PH_DOMAIN"/>
    <property type="match status" value="2"/>
</dbReference>
<organism evidence="3 4">
    <name type="scientific">Pseudo-nitzschia multistriata</name>
    <dbReference type="NCBI Taxonomy" id="183589"/>
    <lineage>
        <taxon>Eukaryota</taxon>
        <taxon>Sar</taxon>
        <taxon>Stramenopiles</taxon>
        <taxon>Ochrophyta</taxon>
        <taxon>Bacillariophyta</taxon>
        <taxon>Bacillariophyceae</taxon>
        <taxon>Bacillariophycidae</taxon>
        <taxon>Bacillariales</taxon>
        <taxon>Bacillariaceae</taxon>
        <taxon>Pseudo-nitzschia</taxon>
    </lineage>
</organism>
<feature type="region of interest" description="Disordered" evidence="1">
    <location>
        <begin position="104"/>
        <end position="337"/>
    </location>
</feature>